<accession>A0A060CGZ3</accession>
<dbReference type="SUPFAM" id="SSF51445">
    <property type="entry name" value="(Trans)glycosidases"/>
    <property type="match status" value="1"/>
</dbReference>
<dbReference type="EMBL" id="KF124992">
    <property type="protein sequence ID" value="AIA92315.1"/>
    <property type="molecule type" value="Genomic_DNA"/>
</dbReference>
<dbReference type="AlphaFoldDB" id="A0A060CGZ3"/>
<sequence>MGFGSFDPTFGLISFNPETFERTPKPSLAWLGSIARTRKLSSVTFAAMTKT</sequence>
<evidence type="ECO:0000313" key="1">
    <source>
        <dbReference type="EMBL" id="AIA92315.1"/>
    </source>
</evidence>
<reference evidence="1" key="1">
    <citation type="journal article" date="2013" name="Environ. Microbiol.">
        <title>Seasonally variable intestinal metagenomes of the red palm weevil (Rhynchophorus ferrugineus).</title>
        <authorList>
            <person name="Jia S."/>
            <person name="Zhang X."/>
            <person name="Zhang G."/>
            <person name="Yin A."/>
            <person name="Zhang S."/>
            <person name="Li F."/>
            <person name="Wang L."/>
            <person name="Zhao D."/>
            <person name="Yun Q."/>
            <person name="Tala"/>
            <person name="Wang J."/>
            <person name="Sun G."/>
            <person name="Baabdullah M."/>
            <person name="Yu X."/>
            <person name="Hu S."/>
            <person name="Al-Mssallem I.S."/>
            <person name="Yu J."/>
        </authorList>
    </citation>
    <scope>NUCLEOTIDE SEQUENCE</scope>
</reference>
<dbReference type="InterPro" id="IPR017853">
    <property type="entry name" value="GH"/>
</dbReference>
<feature type="non-terminal residue" evidence="1">
    <location>
        <position position="51"/>
    </location>
</feature>
<protein>
    <submittedName>
        <fullName evidence="1">CAZy families GH1 protein</fullName>
    </submittedName>
</protein>
<dbReference type="Gene3D" id="3.20.20.80">
    <property type="entry name" value="Glycosidases"/>
    <property type="match status" value="1"/>
</dbReference>
<organism evidence="1">
    <name type="scientific">uncultured Streptomyces sp</name>
    <dbReference type="NCBI Taxonomy" id="174707"/>
    <lineage>
        <taxon>Bacteria</taxon>
        <taxon>Bacillati</taxon>
        <taxon>Actinomycetota</taxon>
        <taxon>Actinomycetes</taxon>
        <taxon>Kitasatosporales</taxon>
        <taxon>Streptomycetaceae</taxon>
        <taxon>Streptomyces</taxon>
        <taxon>environmental samples</taxon>
    </lineage>
</organism>
<name>A0A060CGZ3_9ACTN</name>
<proteinExistence type="predicted"/>